<protein>
    <submittedName>
        <fullName evidence="2">Uncharacterized protein</fullName>
    </submittedName>
</protein>
<organism evidence="2 3">
    <name type="scientific">Magallana gigas</name>
    <name type="common">Pacific oyster</name>
    <name type="synonym">Crassostrea gigas</name>
    <dbReference type="NCBI Taxonomy" id="29159"/>
    <lineage>
        <taxon>Eukaryota</taxon>
        <taxon>Metazoa</taxon>
        <taxon>Spiralia</taxon>
        <taxon>Lophotrochozoa</taxon>
        <taxon>Mollusca</taxon>
        <taxon>Bivalvia</taxon>
        <taxon>Autobranchia</taxon>
        <taxon>Pteriomorphia</taxon>
        <taxon>Ostreida</taxon>
        <taxon>Ostreoidea</taxon>
        <taxon>Ostreidae</taxon>
        <taxon>Magallana</taxon>
    </lineage>
</organism>
<feature type="region of interest" description="Disordered" evidence="1">
    <location>
        <begin position="1"/>
        <end position="38"/>
    </location>
</feature>
<dbReference type="EnsemblMetazoa" id="G24225.15">
    <property type="protein sequence ID" value="G24225.15:cds"/>
    <property type="gene ID" value="G24225"/>
</dbReference>
<evidence type="ECO:0000313" key="2">
    <source>
        <dbReference type="EnsemblMetazoa" id="G24225.15:cds"/>
    </source>
</evidence>
<sequence>MNHINNASLLGRTRLSPNRRPSTKKESRRRKLRHRGRSRTVRFLVVCSQRTLATSLRWSPTPLPAPRQPKPTVAESAQSRKETTV</sequence>
<accession>A0A8W8KQZ5</accession>
<dbReference type="Proteomes" id="UP000005408">
    <property type="component" value="Unassembled WGS sequence"/>
</dbReference>
<keyword evidence="3" id="KW-1185">Reference proteome</keyword>
<proteinExistence type="predicted"/>
<reference evidence="2" key="1">
    <citation type="submission" date="2022-08" db="UniProtKB">
        <authorList>
            <consortium name="EnsemblMetazoa"/>
        </authorList>
    </citation>
    <scope>IDENTIFICATION</scope>
    <source>
        <strain evidence="2">05x7-T-G4-1.051#20</strain>
    </source>
</reference>
<feature type="compositionally biased region" description="Basic residues" evidence="1">
    <location>
        <begin position="26"/>
        <end position="38"/>
    </location>
</feature>
<evidence type="ECO:0000313" key="3">
    <source>
        <dbReference type="Proteomes" id="UP000005408"/>
    </source>
</evidence>
<dbReference type="AlphaFoldDB" id="A0A8W8KQZ5"/>
<evidence type="ECO:0000256" key="1">
    <source>
        <dbReference type="SAM" id="MobiDB-lite"/>
    </source>
</evidence>
<feature type="region of interest" description="Disordered" evidence="1">
    <location>
        <begin position="55"/>
        <end position="85"/>
    </location>
</feature>
<name>A0A8W8KQZ5_MAGGI</name>